<sequence>MKHGSTVLLTLDLTPMWFGQ</sequence>
<protein>
    <submittedName>
        <fullName evidence="1">Uncharacterized protein</fullName>
    </submittedName>
</protein>
<evidence type="ECO:0000313" key="1">
    <source>
        <dbReference type="EMBL" id="MBA0603681.1"/>
    </source>
</evidence>
<organism evidence="1 2">
    <name type="scientific">Gossypium raimondii</name>
    <name type="common">Peruvian cotton</name>
    <name type="synonym">Gossypium klotzschianum subsp. raimondii</name>
    <dbReference type="NCBI Taxonomy" id="29730"/>
    <lineage>
        <taxon>Eukaryota</taxon>
        <taxon>Viridiplantae</taxon>
        <taxon>Streptophyta</taxon>
        <taxon>Embryophyta</taxon>
        <taxon>Tracheophyta</taxon>
        <taxon>Spermatophyta</taxon>
        <taxon>Magnoliopsida</taxon>
        <taxon>eudicotyledons</taxon>
        <taxon>Gunneridae</taxon>
        <taxon>Pentapetalae</taxon>
        <taxon>rosids</taxon>
        <taxon>malvids</taxon>
        <taxon>Malvales</taxon>
        <taxon>Malvaceae</taxon>
        <taxon>Malvoideae</taxon>
        <taxon>Gossypium</taxon>
    </lineage>
</organism>
<reference evidence="1 2" key="1">
    <citation type="journal article" date="2019" name="Genome Biol. Evol.">
        <title>Insights into the evolution of the New World diploid cottons (Gossypium, subgenus Houzingenia) based on genome sequencing.</title>
        <authorList>
            <person name="Grover C.E."/>
            <person name="Arick M.A. 2nd"/>
            <person name="Thrash A."/>
            <person name="Conover J.L."/>
            <person name="Sanders W.S."/>
            <person name="Peterson D.G."/>
            <person name="Frelichowski J.E."/>
            <person name="Scheffler J.A."/>
            <person name="Scheffler B.E."/>
            <person name="Wendel J.F."/>
        </authorList>
    </citation>
    <scope>NUCLEOTIDE SEQUENCE [LARGE SCALE GENOMIC DNA]</scope>
    <source>
        <strain evidence="1">8</strain>
        <tissue evidence="1">Leaf</tissue>
    </source>
</reference>
<evidence type="ECO:0000313" key="2">
    <source>
        <dbReference type="Proteomes" id="UP000593578"/>
    </source>
</evidence>
<dbReference type="EMBL" id="JABEZZ010000013">
    <property type="protein sequence ID" value="MBA0603681.1"/>
    <property type="molecule type" value="Genomic_DNA"/>
</dbReference>
<gene>
    <name evidence="1" type="ORF">Gorai_003818</name>
</gene>
<comment type="caution">
    <text evidence="1">The sequence shown here is derived from an EMBL/GenBank/DDBJ whole genome shotgun (WGS) entry which is preliminary data.</text>
</comment>
<proteinExistence type="predicted"/>
<dbReference type="Proteomes" id="UP000593578">
    <property type="component" value="Unassembled WGS sequence"/>
</dbReference>
<dbReference type="AlphaFoldDB" id="A0A7J8QQ32"/>
<accession>A0A7J8QQ32</accession>
<name>A0A7J8QQ32_GOSRA</name>